<dbReference type="GO" id="GO:0045892">
    <property type="term" value="P:negative regulation of DNA-templated transcription"/>
    <property type="evidence" value="ECO:0007669"/>
    <property type="project" value="TreeGrafter"/>
</dbReference>
<dbReference type="Pfam" id="PF09339">
    <property type="entry name" value="HTH_IclR"/>
    <property type="match status" value="1"/>
</dbReference>
<dbReference type="Proteomes" id="UP001139485">
    <property type="component" value="Unassembled WGS sequence"/>
</dbReference>
<evidence type="ECO:0000259" key="5">
    <source>
        <dbReference type="PROSITE" id="PS51078"/>
    </source>
</evidence>
<evidence type="ECO:0000313" key="6">
    <source>
        <dbReference type="EMBL" id="MCM0620475.1"/>
    </source>
</evidence>
<evidence type="ECO:0000256" key="1">
    <source>
        <dbReference type="ARBA" id="ARBA00023015"/>
    </source>
</evidence>
<dbReference type="SMART" id="SM00346">
    <property type="entry name" value="HTH_ICLR"/>
    <property type="match status" value="1"/>
</dbReference>
<reference evidence="6" key="1">
    <citation type="submission" date="2022-05" db="EMBL/GenBank/DDBJ databases">
        <authorList>
            <person name="Tuo L."/>
        </authorList>
    </citation>
    <scope>NUCLEOTIDE SEQUENCE</scope>
    <source>
        <strain evidence="6">BSK12Z-4</strain>
    </source>
</reference>
<dbReference type="Pfam" id="PF01614">
    <property type="entry name" value="IclR_C"/>
    <property type="match status" value="1"/>
</dbReference>
<name>A0A9X2D6Z5_9ACTN</name>
<dbReference type="Gene3D" id="1.10.10.10">
    <property type="entry name" value="Winged helix-like DNA-binding domain superfamily/Winged helix DNA-binding domain"/>
    <property type="match status" value="1"/>
</dbReference>
<dbReference type="InterPro" id="IPR029016">
    <property type="entry name" value="GAF-like_dom_sf"/>
</dbReference>
<evidence type="ECO:0000256" key="3">
    <source>
        <dbReference type="ARBA" id="ARBA00023163"/>
    </source>
</evidence>
<dbReference type="InterPro" id="IPR014757">
    <property type="entry name" value="Tscrpt_reg_IclR_C"/>
</dbReference>
<dbReference type="PANTHER" id="PTHR30136">
    <property type="entry name" value="HELIX-TURN-HELIX TRANSCRIPTIONAL REGULATOR, ICLR FAMILY"/>
    <property type="match status" value="1"/>
</dbReference>
<dbReference type="EMBL" id="JAMOIL010000010">
    <property type="protein sequence ID" value="MCM0620475.1"/>
    <property type="molecule type" value="Genomic_DNA"/>
</dbReference>
<proteinExistence type="predicted"/>
<protein>
    <submittedName>
        <fullName evidence="6">Helix-turn-helix domain-containing protein</fullName>
    </submittedName>
</protein>
<dbReference type="Gene3D" id="3.30.450.40">
    <property type="match status" value="1"/>
</dbReference>
<dbReference type="SUPFAM" id="SSF46785">
    <property type="entry name" value="Winged helix' DNA-binding domain"/>
    <property type="match status" value="1"/>
</dbReference>
<keyword evidence="1" id="KW-0805">Transcription regulation</keyword>
<evidence type="ECO:0000256" key="2">
    <source>
        <dbReference type="ARBA" id="ARBA00023125"/>
    </source>
</evidence>
<evidence type="ECO:0000313" key="7">
    <source>
        <dbReference type="Proteomes" id="UP001139485"/>
    </source>
</evidence>
<dbReference type="InterPro" id="IPR036390">
    <property type="entry name" value="WH_DNA-bd_sf"/>
</dbReference>
<feature type="domain" description="HTH iclR-type" evidence="4">
    <location>
        <begin position="6"/>
        <end position="67"/>
    </location>
</feature>
<organism evidence="6 7">
    <name type="scientific">Nocardioides bruguierae</name>
    <dbReference type="NCBI Taxonomy" id="2945102"/>
    <lineage>
        <taxon>Bacteria</taxon>
        <taxon>Bacillati</taxon>
        <taxon>Actinomycetota</taxon>
        <taxon>Actinomycetes</taxon>
        <taxon>Propionibacteriales</taxon>
        <taxon>Nocardioidaceae</taxon>
        <taxon>Nocardioides</taxon>
    </lineage>
</organism>
<dbReference type="GO" id="GO:0003677">
    <property type="term" value="F:DNA binding"/>
    <property type="evidence" value="ECO:0007669"/>
    <property type="project" value="UniProtKB-KW"/>
</dbReference>
<evidence type="ECO:0000259" key="4">
    <source>
        <dbReference type="PROSITE" id="PS51077"/>
    </source>
</evidence>
<dbReference type="AlphaFoldDB" id="A0A9X2D6Z5"/>
<dbReference type="InterPro" id="IPR050707">
    <property type="entry name" value="HTH_MetabolicPath_Reg"/>
</dbReference>
<comment type="caution">
    <text evidence="6">The sequence shown here is derived from an EMBL/GenBank/DDBJ whole genome shotgun (WGS) entry which is preliminary data.</text>
</comment>
<gene>
    <name evidence="6" type="ORF">M8330_09225</name>
</gene>
<keyword evidence="3" id="KW-0804">Transcription</keyword>
<accession>A0A9X2D6Z5</accession>
<dbReference type="RefSeq" id="WP_250054035.1">
    <property type="nucleotide sequence ID" value="NZ_JAMJPH010000017.1"/>
</dbReference>
<keyword evidence="2" id="KW-0238">DNA-binding</keyword>
<dbReference type="GO" id="GO:0003700">
    <property type="term" value="F:DNA-binding transcription factor activity"/>
    <property type="evidence" value="ECO:0007669"/>
    <property type="project" value="TreeGrafter"/>
</dbReference>
<dbReference type="SUPFAM" id="SSF55781">
    <property type="entry name" value="GAF domain-like"/>
    <property type="match status" value="1"/>
</dbReference>
<keyword evidence="7" id="KW-1185">Reference proteome</keyword>
<dbReference type="InterPro" id="IPR036388">
    <property type="entry name" value="WH-like_DNA-bd_sf"/>
</dbReference>
<dbReference type="PANTHER" id="PTHR30136:SF24">
    <property type="entry name" value="HTH-TYPE TRANSCRIPTIONAL REPRESSOR ALLR"/>
    <property type="match status" value="1"/>
</dbReference>
<dbReference type="InterPro" id="IPR005471">
    <property type="entry name" value="Tscrpt_reg_IclR_N"/>
</dbReference>
<feature type="domain" description="IclR-ED" evidence="5">
    <location>
        <begin position="68"/>
        <end position="216"/>
    </location>
</feature>
<sequence>MSAETSQTLDRGLRVLSVLASSAGGLTVTELAGQLGVNRTVVYRLVSTLEQHALVRRDVKGRLHVGLGVLHLAGAVQPVLRDLAMPVLRQLAEDTGCTAHLTVVENEEALALAVVEPSWTDFHVSYRVGTRHPLSSGAAGKAVLLGRTQRDEMTYVLTKGELRTGARGLAAPLRDVEGMEASVGIVTLGDLDEFRVAEQVVAAAAEVSRQLAGSPV</sequence>
<dbReference type="PROSITE" id="PS51078">
    <property type="entry name" value="ICLR_ED"/>
    <property type="match status" value="1"/>
</dbReference>
<dbReference type="PROSITE" id="PS51077">
    <property type="entry name" value="HTH_ICLR"/>
    <property type="match status" value="1"/>
</dbReference>